<dbReference type="SUPFAM" id="SSF143120">
    <property type="entry name" value="YefM-like"/>
    <property type="match status" value="1"/>
</dbReference>
<gene>
    <name evidence="2" type="ORF">EV691_1276</name>
</gene>
<proteinExistence type="inferred from homology"/>
<dbReference type="Proteomes" id="UP000295169">
    <property type="component" value="Unassembled WGS sequence"/>
</dbReference>
<evidence type="ECO:0000256" key="1">
    <source>
        <dbReference type="ARBA" id="ARBA00009981"/>
    </source>
</evidence>
<sequence length="93" mass="10212">MPHPMLASVVASITDLKKNPMGTVEAGGGEAVAILNRNEPAFYCIPAGRYEALLDYIDDLKLAREVRERLDTGEPPVRARIVGDDILFEDEDV</sequence>
<evidence type="ECO:0000313" key="3">
    <source>
        <dbReference type="Proteomes" id="UP000295169"/>
    </source>
</evidence>
<protein>
    <submittedName>
        <fullName evidence="2">Antitoxin StbD</fullName>
    </submittedName>
</protein>
<dbReference type="InterPro" id="IPR036165">
    <property type="entry name" value="YefM-like_sf"/>
</dbReference>
<organism evidence="2 3">
    <name type="scientific">Azotobacter chroococcum</name>
    <dbReference type="NCBI Taxonomy" id="353"/>
    <lineage>
        <taxon>Bacteria</taxon>
        <taxon>Pseudomonadati</taxon>
        <taxon>Pseudomonadota</taxon>
        <taxon>Gammaproteobacteria</taxon>
        <taxon>Pseudomonadales</taxon>
        <taxon>Pseudomonadaceae</taxon>
        <taxon>Azotobacter</taxon>
    </lineage>
</organism>
<comment type="caution">
    <text evidence="2">The sequence shown here is derived from an EMBL/GenBank/DDBJ whole genome shotgun (WGS) entry which is preliminary data.</text>
</comment>
<comment type="similarity">
    <text evidence="1">Belongs to the phD/YefM antitoxin family.</text>
</comment>
<name>A0A4R1PHA5_9GAMM</name>
<accession>A0A4R1PHA5</accession>
<dbReference type="EMBL" id="SMMU01000027">
    <property type="protein sequence ID" value="TCL27126.1"/>
    <property type="molecule type" value="Genomic_DNA"/>
</dbReference>
<reference evidence="2 3" key="1">
    <citation type="submission" date="2019-03" db="EMBL/GenBank/DDBJ databases">
        <title>Genomic Encyclopedia of Type Strains, Phase IV (KMG-IV): sequencing the most valuable type-strain genomes for metagenomic binning, comparative biology and taxonomic classification.</title>
        <authorList>
            <person name="Goeker M."/>
        </authorList>
    </citation>
    <scope>NUCLEOTIDE SEQUENCE [LARGE SCALE GENOMIC DNA]</scope>
    <source>
        <strain evidence="2 3">DSM 2286</strain>
    </source>
</reference>
<evidence type="ECO:0000313" key="2">
    <source>
        <dbReference type="EMBL" id="TCL27126.1"/>
    </source>
</evidence>
<dbReference type="RefSeq" id="WP_131298706.1">
    <property type="nucleotide sequence ID" value="NZ_JBHLST010000021.1"/>
</dbReference>
<dbReference type="AlphaFoldDB" id="A0A4R1PHA5"/>